<sequence>MTIVTNRMLLFFIFLIINVPNVEVEYGGSILKIYNAIFFLLLLLYIKKPQWKLHMISSYLLFIVLFFTAYLIINGRDEHLIAIANSYIPNEWQVLYGKQVFDDFYRSTTVSLFQLANFLILVFYFNFFHNVNRSLFLFDSMKYVLAISILTQISISIIQLVAFNNDRPSGSFGNAQSLGFFYLLCICYYSVFLPSWKKSISIIVLLLAIIITGTRSALFIAIIITALNMLNISVFMRKLILFLLFISVVILCSLFSSSDVFRGVILEIIGLFTSPHSMYVRGLMWNSFYQTLTESPLFGTKGITVYFADNFFWFFILSYGICGAVFIGVFFLSIIRSANSKFVFFLGVCTIIQSVSYYGFFIENMGVVLTIFLAISLNHKVKIGY</sequence>
<gene>
    <name evidence="1" type="primary">wzy</name>
</gene>
<dbReference type="RefSeq" id="WP_074526664.1">
    <property type="nucleotide sequence ID" value="NZ_BDPB01000012.1"/>
</dbReference>
<evidence type="ECO:0000313" key="1">
    <source>
        <dbReference type="EMBL" id="BAX77791.1"/>
    </source>
</evidence>
<protein>
    <submittedName>
        <fullName evidence="1">O-antigen polymerase</fullName>
    </submittedName>
</protein>
<organism evidence="1">
    <name type="scientific">Escherichia coli</name>
    <dbReference type="NCBI Taxonomy" id="562"/>
    <lineage>
        <taxon>Bacteria</taxon>
        <taxon>Pseudomonadati</taxon>
        <taxon>Pseudomonadota</taxon>
        <taxon>Gammaproteobacteria</taxon>
        <taxon>Enterobacterales</taxon>
        <taxon>Enterobacteriaceae</taxon>
        <taxon>Escherichia</taxon>
    </lineage>
</organism>
<name>A0A1Y1CCG0_ECOLX</name>
<dbReference type="AlphaFoldDB" id="A0A1Y1CCG0"/>
<dbReference type="EMBL" id="LC223610">
    <property type="protein sequence ID" value="BAX77791.1"/>
    <property type="molecule type" value="Genomic_DNA"/>
</dbReference>
<proteinExistence type="predicted"/>
<reference evidence="1" key="1">
    <citation type="journal article" date="2017" name="Microb. Genom.">
        <title>An untypeable enterotoxigenic Escherichia coli represents one of the dominant types causing human disease.</title>
        <authorList>
            <person name="Iguchi A."/>
            <person name="von Mentzer A."/>
            <person name="Kikuchi T."/>
            <person name="Thomson N.R."/>
        </authorList>
    </citation>
    <scope>NUCLEOTIDE SEQUENCE</scope>
    <source>
        <strain evidence="1">EH-OSB16</strain>
    </source>
</reference>
<accession>A0A1Y1CCG0</accession>